<keyword evidence="2 5" id="KW-0238">DNA-binding</keyword>
<dbReference type="PANTHER" id="PTHR44688">
    <property type="entry name" value="DNA-BINDING TRANSCRIPTIONAL ACTIVATOR DEVR_DOSR"/>
    <property type="match status" value="1"/>
</dbReference>
<keyword evidence="6" id="KW-1185">Reference proteome</keyword>
<dbReference type="PANTHER" id="PTHR44688:SF16">
    <property type="entry name" value="DNA-BINDING TRANSCRIPTIONAL ACTIVATOR DEVR_DOSR"/>
    <property type="match status" value="1"/>
</dbReference>
<keyword evidence="3" id="KW-0804">Transcription</keyword>
<proteinExistence type="predicted"/>
<feature type="domain" description="HTH luxR-type" evidence="4">
    <location>
        <begin position="183"/>
        <end position="248"/>
    </location>
</feature>
<dbReference type="Pfam" id="PF00196">
    <property type="entry name" value="GerE"/>
    <property type="match status" value="1"/>
</dbReference>
<gene>
    <name evidence="5" type="ORF">J2S64_000386</name>
</gene>
<dbReference type="CDD" id="cd06170">
    <property type="entry name" value="LuxR_C_like"/>
    <property type="match status" value="1"/>
</dbReference>
<dbReference type="PROSITE" id="PS50043">
    <property type="entry name" value="HTH_LUXR_2"/>
    <property type="match status" value="1"/>
</dbReference>
<comment type="caution">
    <text evidence="5">The sequence shown here is derived from an EMBL/GenBank/DDBJ whole genome shotgun (WGS) entry which is preliminary data.</text>
</comment>
<dbReference type="InterPro" id="IPR036388">
    <property type="entry name" value="WH-like_DNA-bd_sf"/>
</dbReference>
<dbReference type="RefSeq" id="WP_310287678.1">
    <property type="nucleotide sequence ID" value="NZ_BAAAWO010000001.1"/>
</dbReference>
<evidence type="ECO:0000256" key="2">
    <source>
        <dbReference type="ARBA" id="ARBA00023125"/>
    </source>
</evidence>
<dbReference type="PRINTS" id="PR00038">
    <property type="entry name" value="HTHLUXR"/>
</dbReference>
<dbReference type="SUPFAM" id="SSF46894">
    <property type="entry name" value="C-terminal effector domain of the bipartite response regulators"/>
    <property type="match status" value="1"/>
</dbReference>
<evidence type="ECO:0000256" key="1">
    <source>
        <dbReference type="ARBA" id="ARBA00023015"/>
    </source>
</evidence>
<evidence type="ECO:0000256" key="3">
    <source>
        <dbReference type="ARBA" id="ARBA00023163"/>
    </source>
</evidence>
<reference evidence="5 6" key="1">
    <citation type="submission" date="2023-07" db="EMBL/GenBank/DDBJ databases">
        <title>Sequencing the genomes of 1000 actinobacteria strains.</title>
        <authorList>
            <person name="Klenk H.-P."/>
        </authorList>
    </citation>
    <scope>NUCLEOTIDE SEQUENCE [LARGE SCALE GENOMIC DNA]</scope>
    <source>
        <strain evidence="5 6">DSM 20167</strain>
    </source>
</reference>
<evidence type="ECO:0000259" key="4">
    <source>
        <dbReference type="PROSITE" id="PS50043"/>
    </source>
</evidence>
<dbReference type="InterPro" id="IPR000792">
    <property type="entry name" value="Tscrpt_reg_LuxR_C"/>
</dbReference>
<sequence>MESSDRLRDRWLDTAAGILQESDPGIARQQLHEALLDSFRAFAAVRAPLAMNGGIGGPSIFGQYAALDTSDWPLAVERAGSDHPVFAYHNTTGDPTPVTLRQAAERGWPVSEFAASMIDRLGLSTHQLSLPLATIGPESATYGFVSDGAYLERDQESARSIQPIVRGLDAHIRMLESLLTAPVSAPKHPLTAREQLVLALVAQGCTANGIAARLCVSPRTIHKHQENLYRKLGAVDRLSAVLRAQECGLLPQRPDGSYDFPGYHAGKMLELL</sequence>
<dbReference type="SMART" id="SM00421">
    <property type="entry name" value="HTH_LUXR"/>
    <property type="match status" value="1"/>
</dbReference>
<dbReference type="Gene3D" id="1.10.10.10">
    <property type="entry name" value="Winged helix-like DNA-binding domain superfamily/Winged helix DNA-binding domain"/>
    <property type="match status" value="1"/>
</dbReference>
<dbReference type="PROSITE" id="PS00622">
    <property type="entry name" value="HTH_LUXR_1"/>
    <property type="match status" value="1"/>
</dbReference>
<organism evidence="5 6">
    <name type="scientific">Paeniglutamicibacter sulfureus</name>
    <dbReference type="NCBI Taxonomy" id="43666"/>
    <lineage>
        <taxon>Bacteria</taxon>
        <taxon>Bacillati</taxon>
        <taxon>Actinomycetota</taxon>
        <taxon>Actinomycetes</taxon>
        <taxon>Micrococcales</taxon>
        <taxon>Micrococcaceae</taxon>
        <taxon>Paeniglutamicibacter</taxon>
    </lineage>
</organism>
<evidence type="ECO:0000313" key="5">
    <source>
        <dbReference type="EMBL" id="MDR7356695.1"/>
    </source>
</evidence>
<dbReference type="GO" id="GO:0003677">
    <property type="term" value="F:DNA binding"/>
    <property type="evidence" value="ECO:0007669"/>
    <property type="project" value="UniProtKB-KW"/>
</dbReference>
<keyword evidence="1" id="KW-0805">Transcription regulation</keyword>
<dbReference type="InterPro" id="IPR016032">
    <property type="entry name" value="Sig_transdc_resp-reg_C-effctor"/>
</dbReference>
<protein>
    <submittedName>
        <fullName evidence="5">DNA-binding CsgD family transcriptional regulator</fullName>
    </submittedName>
</protein>
<evidence type="ECO:0000313" key="6">
    <source>
        <dbReference type="Proteomes" id="UP001183817"/>
    </source>
</evidence>
<name>A0ABU2BDL2_9MICC</name>
<accession>A0ABU2BDL2</accession>
<dbReference type="Proteomes" id="UP001183817">
    <property type="component" value="Unassembled WGS sequence"/>
</dbReference>
<dbReference type="EMBL" id="JAVDYI010000001">
    <property type="protein sequence ID" value="MDR7356695.1"/>
    <property type="molecule type" value="Genomic_DNA"/>
</dbReference>